<dbReference type="Proteomes" id="UP000054698">
    <property type="component" value="Unassembled WGS sequence"/>
</dbReference>
<evidence type="ECO:0000313" key="1">
    <source>
        <dbReference type="EMBL" id="KTD01867.1"/>
    </source>
</evidence>
<dbReference type="Proteomes" id="UP000251942">
    <property type="component" value="Unassembled WGS sequence"/>
</dbReference>
<dbReference type="PATRIC" id="fig|453.4.peg.987"/>
<evidence type="ECO:0000313" key="3">
    <source>
        <dbReference type="Proteomes" id="UP000054698"/>
    </source>
</evidence>
<evidence type="ECO:0000313" key="4">
    <source>
        <dbReference type="Proteomes" id="UP000251942"/>
    </source>
</evidence>
<dbReference type="EMBL" id="LNYB01000028">
    <property type="protein sequence ID" value="KTD01867.1"/>
    <property type="molecule type" value="Genomic_DNA"/>
</dbReference>
<dbReference type="AlphaFoldDB" id="A0A0W0U2V0"/>
<gene>
    <name evidence="1" type="ORF">Lfee_0914</name>
    <name evidence="2" type="ORF">NCTC12022_00206</name>
</gene>
<dbReference type="RefSeq" id="WP_058444347.1">
    <property type="nucleotide sequence ID" value="NZ_CAAAHT010000010.1"/>
</dbReference>
<protein>
    <submittedName>
        <fullName evidence="1">Uncharacterized protein</fullName>
    </submittedName>
</protein>
<sequence>MRSVVEVHGDSGVAPGKSIVRLLTSDSTLEPVLALERSDKIIQVTAARPPVPAPPLSYYSFFNIFSYFQKPQPVPNLNPYQLYIEIFTGEDIAKQSAKGKLLKTAEIDDLCADSLESDMLGAASLFTKYDNACSLVVNLLRKCTDLRIKREWINDIFAVDNDNTYQSPIQP</sequence>
<reference evidence="1 3" key="1">
    <citation type="submission" date="2015-11" db="EMBL/GenBank/DDBJ databases">
        <title>Genomic analysis of 38 Legionella species identifies large and diverse effector repertoires.</title>
        <authorList>
            <person name="Burstein D."/>
            <person name="Amaro F."/>
            <person name="Zusman T."/>
            <person name="Lifshitz Z."/>
            <person name="Cohen O."/>
            <person name="Gilbert J.A."/>
            <person name="Pupko T."/>
            <person name="Shuman H.A."/>
            <person name="Segal G."/>
        </authorList>
    </citation>
    <scope>NUCLEOTIDE SEQUENCE [LARGE SCALE GENOMIC DNA]</scope>
    <source>
        <strain evidence="1 3">WO-44C</strain>
    </source>
</reference>
<proteinExistence type="predicted"/>
<evidence type="ECO:0000313" key="2">
    <source>
        <dbReference type="EMBL" id="SPX59385.1"/>
    </source>
</evidence>
<organism evidence="1 3">
    <name type="scientific">Legionella feeleii</name>
    <dbReference type="NCBI Taxonomy" id="453"/>
    <lineage>
        <taxon>Bacteria</taxon>
        <taxon>Pseudomonadati</taxon>
        <taxon>Pseudomonadota</taxon>
        <taxon>Gammaproteobacteria</taxon>
        <taxon>Legionellales</taxon>
        <taxon>Legionellaceae</taxon>
        <taxon>Legionella</taxon>
    </lineage>
</organism>
<name>A0A0W0U2V0_9GAMM</name>
<reference evidence="2 4" key="2">
    <citation type="submission" date="2018-06" db="EMBL/GenBank/DDBJ databases">
        <authorList>
            <consortium name="Pathogen Informatics"/>
            <person name="Doyle S."/>
        </authorList>
    </citation>
    <scope>NUCLEOTIDE SEQUENCE [LARGE SCALE GENOMIC DNA]</scope>
    <source>
        <strain evidence="2 4">NCTC12022</strain>
    </source>
</reference>
<dbReference type="EMBL" id="UASS01000001">
    <property type="protein sequence ID" value="SPX59385.1"/>
    <property type="molecule type" value="Genomic_DNA"/>
</dbReference>
<dbReference type="OrthoDB" id="5638215at2"/>
<accession>A0A0W0U2V0</accession>
<keyword evidence="3" id="KW-1185">Reference proteome</keyword>